<dbReference type="InterPro" id="IPR051914">
    <property type="entry name" value="FAD-linked_OxidoTrans_Type4"/>
</dbReference>
<keyword evidence="3" id="KW-0274">FAD</keyword>
<comment type="caution">
    <text evidence="6">The sequence shown here is derived from an EMBL/GenBank/DDBJ whole genome shotgun (WGS) entry which is preliminary data.</text>
</comment>
<evidence type="ECO:0000256" key="4">
    <source>
        <dbReference type="ARBA" id="ARBA00023002"/>
    </source>
</evidence>
<evidence type="ECO:0000313" key="7">
    <source>
        <dbReference type="Proteomes" id="UP001193081"/>
    </source>
</evidence>
<evidence type="ECO:0000256" key="2">
    <source>
        <dbReference type="ARBA" id="ARBA00022630"/>
    </source>
</evidence>
<keyword evidence="7" id="KW-1185">Reference proteome</keyword>
<gene>
    <name evidence="6" type="ORF">EYB53_017670</name>
</gene>
<dbReference type="InterPro" id="IPR006094">
    <property type="entry name" value="Oxid_FAD_bind_N"/>
</dbReference>
<dbReference type="Pfam" id="PF01565">
    <property type="entry name" value="FAD_binding_4"/>
    <property type="match status" value="2"/>
</dbReference>
<reference evidence="6 7" key="1">
    <citation type="submission" date="2021-03" db="EMBL/GenBank/DDBJ databases">
        <authorList>
            <person name="Grouzdev D.S."/>
        </authorList>
    </citation>
    <scope>NUCLEOTIDE SEQUENCE [LARGE SCALE GENOMIC DNA]</scope>
    <source>
        <strain evidence="6 7">M50-1</strain>
    </source>
</reference>
<dbReference type="SUPFAM" id="SSF55103">
    <property type="entry name" value="FAD-linked oxidases, C-terminal domain"/>
    <property type="match status" value="2"/>
</dbReference>
<proteinExistence type="predicted"/>
<keyword evidence="2" id="KW-0285">Flavoprotein</keyword>
<accession>A0ABS4DDM6</accession>
<dbReference type="Gene3D" id="3.30.465.10">
    <property type="match status" value="2"/>
</dbReference>
<dbReference type="PROSITE" id="PS51387">
    <property type="entry name" value="FAD_PCMH"/>
    <property type="match status" value="2"/>
</dbReference>
<dbReference type="Pfam" id="PF02913">
    <property type="entry name" value="FAD-oxidase_C"/>
    <property type="match status" value="1"/>
</dbReference>
<feature type="domain" description="FAD-binding PCMH-type" evidence="5">
    <location>
        <begin position="476"/>
        <end position="651"/>
    </location>
</feature>
<evidence type="ECO:0000256" key="1">
    <source>
        <dbReference type="ARBA" id="ARBA00001974"/>
    </source>
</evidence>
<keyword evidence="4" id="KW-0560">Oxidoreductase</keyword>
<evidence type="ECO:0000259" key="5">
    <source>
        <dbReference type="PROSITE" id="PS51387"/>
    </source>
</evidence>
<feature type="domain" description="FAD-binding PCMH-type" evidence="5">
    <location>
        <begin position="37"/>
        <end position="215"/>
    </location>
</feature>
<dbReference type="InterPro" id="IPR016169">
    <property type="entry name" value="FAD-bd_PCMH_sub2"/>
</dbReference>
<name>A0ABS4DDM6_9CHLR</name>
<evidence type="ECO:0000313" key="6">
    <source>
        <dbReference type="EMBL" id="MBP1467546.1"/>
    </source>
</evidence>
<dbReference type="PANTHER" id="PTHR42934">
    <property type="entry name" value="GLYCOLATE OXIDASE SUBUNIT GLCD"/>
    <property type="match status" value="1"/>
</dbReference>
<dbReference type="Gene3D" id="1.10.45.10">
    <property type="entry name" value="Vanillyl-alcohol Oxidase, Chain A, domain 4"/>
    <property type="match status" value="1"/>
</dbReference>
<evidence type="ECO:0000256" key="3">
    <source>
        <dbReference type="ARBA" id="ARBA00022827"/>
    </source>
</evidence>
<dbReference type="InterPro" id="IPR016166">
    <property type="entry name" value="FAD-bd_PCMH"/>
</dbReference>
<comment type="cofactor">
    <cofactor evidence="1">
        <name>FAD</name>
        <dbReference type="ChEBI" id="CHEBI:57692"/>
    </cofactor>
</comment>
<dbReference type="Proteomes" id="UP001193081">
    <property type="component" value="Unassembled WGS sequence"/>
</dbReference>
<dbReference type="InterPro" id="IPR004113">
    <property type="entry name" value="FAD-bd_oxidored_4_C"/>
</dbReference>
<protein>
    <submittedName>
        <fullName evidence="6">FAD-binding protein</fullName>
    </submittedName>
</protein>
<dbReference type="InterPro" id="IPR016164">
    <property type="entry name" value="FAD-linked_Oxase-like_C"/>
</dbReference>
<organism evidence="6 7">
    <name type="scientific">Candidatus Chloroploca mongolica</name>
    <dbReference type="NCBI Taxonomy" id="2528176"/>
    <lineage>
        <taxon>Bacteria</taxon>
        <taxon>Bacillati</taxon>
        <taxon>Chloroflexota</taxon>
        <taxon>Chloroflexia</taxon>
        <taxon>Chloroflexales</taxon>
        <taxon>Chloroflexineae</taxon>
        <taxon>Oscillochloridaceae</taxon>
        <taxon>Candidatus Chloroploca</taxon>
    </lineage>
</organism>
<dbReference type="InterPro" id="IPR036318">
    <property type="entry name" value="FAD-bd_PCMH-like_sf"/>
</dbReference>
<dbReference type="SUPFAM" id="SSF56176">
    <property type="entry name" value="FAD-binding/transporter-associated domain-like"/>
    <property type="match status" value="2"/>
</dbReference>
<dbReference type="RefSeq" id="WP_135479738.1">
    <property type="nucleotide sequence ID" value="NZ_SIJK02000036.1"/>
</dbReference>
<dbReference type="PANTHER" id="PTHR42934:SF1">
    <property type="entry name" value="GLYCOLATE OXIDASE SUBUNIT GLCD"/>
    <property type="match status" value="1"/>
</dbReference>
<dbReference type="InterPro" id="IPR016171">
    <property type="entry name" value="Vanillyl_alc_oxidase_C-sub2"/>
</dbReference>
<sequence>MIARELALTALTSLLPPGRVVTDPVALLTYEGDASLDRGLPDAVVLPQTTEEVARLVAWASRYRIPLVARGAGTGLSGGAVAEHGGVIVAFARMERLVDLDPVGRSAVVEPGLTNLLLDTVTREHGLYFPPDPSSGRASTLGGNLAENAGGPHCFKYGVTSNYVTGLEVVLPDGRPLRLGGAALDYPEYDLAGLLVGSEGTLGLITSATVRLMRYPPAVKTMMAAFDSVETAGEAVSAVIARGLVPATMEMMNQAMMQIIEAFVPAGLPITAGAALIIEADGYPESVGLQIDEIATILREYGGFNLRIAQSAEERDRIWYGRKSAAGAMARLAPAFYLVDGTVPRSKLAATLGGVNAICARAGLQVAYVFHAGDGNLHPFIPLKNPNDPALVRQVIEVGREILELCVGYGGSITGEHGVGIEKRDFMPMMYTADELAVMREIRDLFDPQAIYNPGKIFPPASPTPAPVVPVDHPALTAAPEDLLAPTTAADAAASLHALTATGRSVRLVGGGSKASSPGSADVTVSSRGLAGIITYARDDLYVVAGAGTPLATLQAELVQDGMWVPLVSPWPEATLGGIVAANFNAPLRMRYGGVRDLLLATTVALPDGRVIGAGRPVVKNVAGYDLPKLYVGSHGTLGMLTDVTLKLSPLPRASVTLRASFASLEAALVAGACLLPFCLVASSLLILSEPGSNTLIYTAEGYPEDVQAERAQVQVLLAGATALETLTETTGSAQWAAWLASSQSALTLRLGLPSQRLPEVTRLAAPASVGLLADLANGLLYVRDPAHPFALAQAARQAGGYAVSVPGCLPPPADLDIQGYVSEARAIQQALRNHFGAGGLLNPGVWS</sequence>
<dbReference type="Gene3D" id="3.30.70.2740">
    <property type="match status" value="1"/>
</dbReference>
<dbReference type="EMBL" id="SIJK02000036">
    <property type="protein sequence ID" value="MBP1467546.1"/>
    <property type="molecule type" value="Genomic_DNA"/>
</dbReference>